<dbReference type="Gene3D" id="1.10.8.60">
    <property type="match status" value="1"/>
</dbReference>
<dbReference type="PANTHER" id="PTHR34388:SF1">
    <property type="entry name" value="DNA POLYMERASE III SUBUNIT DELTA"/>
    <property type="match status" value="1"/>
</dbReference>
<dbReference type="Pfam" id="PF21694">
    <property type="entry name" value="DNA_pol3_delta_C"/>
    <property type="match status" value="1"/>
</dbReference>
<feature type="domain" description="DNA polymerase III delta subunit-like C-terminal" evidence="10">
    <location>
        <begin position="213"/>
        <end position="329"/>
    </location>
</feature>
<proteinExistence type="inferred from homology"/>
<dbReference type="PANTHER" id="PTHR34388">
    <property type="entry name" value="DNA POLYMERASE III SUBUNIT DELTA"/>
    <property type="match status" value="1"/>
</dbReference>
<gene>
    <name evidence="11" type="primary">holA</name>
    <name evidence="11" type="ORF">ENV52_13580</name>
</gene>
<dbReference type="EC" id="2.7.7.7" evidence="1"/>
<dbReference type="Pfam" id="PF06144">
    <property type="entry name" value="DNA_pol3_delta"/>
    <property type="match status" value="1"/>
</dbReference>
<evidence type="ECO:0000313" key="11">
    <source>
        <dbReference type="EMBL" id="HHS30718.1"/>
    </source>
</evidence>
<keyword evidence="5" id="KW-0235">DNA replication</keyword>
<sequence length="333" mass="37175">MSHPILERHIERHTLRPVYLFFGEEEFLVERALRRLEAALAEESGEEALRVVREAAEVSLEEFFAEARVSTLWGSGQLLVLRRAETYPAKALSAVTAYLDHPAPRSLVVLTAPSLKAREVEKHPVFGRLQKNEAALGFLRLREGDLLPWLAQEAKRLGKTLAPAAAQRLVEVVGDNLSELHQELKKLVLFAGDDPTLTPRQVSQLASHSRTYNIFALVEALGEAALPRRLAALDHLLDLGEPPARILSMLARQLRLLIRYKETAPHTSPAELAKQLKVAPWQLKNLGKQAQTFSLKALKSHLHLLHQADLALKTSASNPRVWLEYTLIHLGPG</sequence>
<dbReference type="InterPro" id="IPR008921">
    <property type="entry name" value="DNA_pol3_clamp-load_cplx_C"/>
</dbReference>
<evidence type="ECO:0000256" key="1">
    <source>
        <dbReference type="ARBA" id="ARBA00012417"/>
    </source>
</evidence>
<comment type="similarity">
    <text evidence="7">Belongs to the DNA polymerase HolA subunit family.</text>
</comment>
<evidence type="ECO:0000256" key="2">
    <source>
        <dbReference type="ARBA" id="ARBA00017703"/>
    </source>
</evidence>
<dbReference type="Gene3D" id="1.20.272.10">
    <property type="match status" value="1"/>
</dbReference>
<dbReference type="InterPro" id="IPR048466">
    <property type="entry name" value="DNA_pol3_delta-like_C"/>
</dbReference>
<reference evidence="11" key="1">
    <citation type="journal article" date="2020" name="mSystems">
        <title>Genome- and Community-Level Interaction Insights into Carbon Utilization and Element Cycling Functions of Hydrothermarchaeota in Hydrothermal Sediment.</title>
        <authorList>
            <person name="Zhou Z."/>
            <person name="Liu Y."/>
            <person name="Xu W."/>
            <person name="Pan J."/>
            <person name="Luo Z.H."/>
            <person name="Li M."/>
        </authorList>
    </citation>
    <scope>NUCLEOTIDE SEQUENCE [LARGE SCALE GENOMIC DNA]</scope>
    <source>
        <strain evidence="11">SpSt-767</strain>
    </source>
</reference>
<comment type="caution">
    <text evidence="11">The sequence shown here is derived from an EMBL/GenBank/DDBJ whole genome shotgun (WGS) entry which is preliminary data.</text>
</comment>
<accession>A0A7V6A6D8</accession>
<dbReference type="InterPro" id="IPR005790">
    <property type="entry name" value="DNA_polIII_delta"/>
</dbReference>
<dbReference type="InterPro" id="IPR027417">
    <property type="entry name" value="P-loop_NTPase"/>
</dbReference>
<dbReference type="GO" id="GO:0006261">
    <property type="term" value="P:DNA-templated DNA replication"/>
    <property type="evidence" value="ECO:0007669"/>
    <property type="project" value="TreeGrafter"/>
</dbReference>
<dbReference type="InterPro" id="IPR010372">
    <property type="entry name" value="DNA_pol3_delta_N"/>
</dbReference>
<dbReference type="SUPFAM" id="SSF48019">
    <property type="entry name" value="post-AAA+ oligomerization domain-like"/>
    <property type="match status" value="1"/>
</dbReference>
<dbReference type="GO" id="GO:0003677">
    <property type="term" value="F:DNA binding"/>
    <property type="evidence" value="ECO:0007669"/>
    <property type="project" value="InterPro"/>
</dbReference>
<evidence type="ECO:0000259" key="9">
    <source>
        <dbReference type="Pfam" id="PF06144"/>
    </source>
</evidence>
<keyword evidence="4 11" id="KW-0548">Nucleotidyltransferase</keyword>
<dbReference type="AlphaFoldDB" id="A0A7V6A6D8"/>
<dbReference type="GO" id="GO:0003887">
    <property type="term" value="F:DNA-directed DNA polymerase activity"/>
    <property type="evidence" value="ECO:0007669"/>
    <property type="project" value="UniProtKB-KW"/>
</dbReference>
<evidence type="ECO:0000259" key="10">
    <source>
        <dbReference type="Pfam" id="PF21694"/>
    </source>
</evidence>
<keyword evidence="3 11" id="KW-0808">Transferase</keyword>
<organism evidence="11">
    <name type="scientific">Desulfobacca acetoxidans</name>
    <dbReference type="NCBI Taxonomy" id="60893"/>
    <lineage>
        <taxon>Bacteria</taxon>
        <taxon>Pseudomonadati</taxon>
        <taxon>Thermodesulfobacteriota</taxon>
        <taxon>Desulfobaccia</taxon>
        <taxon>Desulfobaccales</taxon>
        <taxon>Desulfobaccaceae</taxon>
        <taxon>Desulfobacca</taxon>
    </lineage>
</organism>
<keyword evidence="6" id="KW-0239">DNA-directed DNA polymerase</keyword>
<dbReference type="SUPFAM" id="SSF52540">
    <property type="entry name" value="P-loop containing nucleoside triphosphate hydrolases"/>
    <property type="match status" value="1"/>
</dbReference>
<name>A0A7V6A6D8_9BACT</name>
<evidence type="ECO:0000256" key="7">
    <source>
        <dbReference type="ARBA" id="ARBA00034754"/>
    </source>
</evidence>
<dbReference type="GO" id="GO:0009360">
    <property type="term" value="C:DNA polymerase III complex"/>
    <property type="evidence" value="ECO:0007669"/>
    <property type="project" value="InterPro"/>
</dbReference>
<dbReference type="EMBL" id="DTGR01000211">
    <property type="protein sequence ID" value="HHS30718.1"/>
    <property type="molecule type" value="Genomic_DNA"/>
</dbReference>
<evidence type="ECO:0000256" key="5">
    <source>
        <dbReference type="ARBA" id="ARBA00022705"/>
    </source>
</evidence>
<evidence type="ECO:0000256" key="6">
    <source>
        <dbReference type="ARBA" id="ARBA00022932"/>
    </source>
</evidence>
<evidence type="ECO:0000256" key="3">
    <source>
        <dbReference type="ARBA" id="ARBA00022679"/>
    </source>
</evidence>
<evidence type="ECO:0000256" key="8">
    <source>
        <dbReference type="ARBA" id="ARBA00049244"/>
    </source>
</evidence>
<feature type="domain" description="DNA polymerase III delta N-terminal" evidence="9">
    <location>
        <begin position="19"/>
        <end position="132"/>
    </location>
</feature>
<comment type="catalytic activity">
    <reaction evidence="8">
        <text>DNA(n) + a 2'-deoxyribonucleoside 5'-triphosphate = DNA(n+1) + diphosphate</text>
        <dbReference type="Rhea" id="RHEA:22508"/>
        <dbReference type="Rhea" id="RHEA-COMP:17339"/>
        <dbReference type="Rhea" id="RHEA-COMP:17340"/>
        <dbReference type="ChEBI" id="CHEBI:33019"/>
        <dbReference type="ChEBI" id="CHEBI:61560"/>
        <dbReference type="ChEBI" id="CHEBI:173112"/>
        <dbReference type="EC" id="2.7.7.7"/>
    </reaction>
</comment>
<dbReference type="Gene3D" id="3.40.50.300">
    <property type="entry name" value="P-loop containing nucleotide triphosphate hydrolases"/>
    <property type="match status" value="1"/>
</dbReference>
<evidence type="ECO:0000256" key="4">
    <source>
        <dbReference type="ARBA" id="ARBA00022695"/>
    </source>
</evidence>
<protein>
    <recommendedName>
        <fullName evidence="2">DNA polymerase III subunit delta</fullName>
        <ecNumber evidence="1">2.7.7.7</ecNumber>
    </recommendedName>
</protein>
<dbReference type="NCBIfam" id="TIGR01128">
    <property type="entry name" value="holA"/>
    <property type="match status" value="1"/>
</dbReference>